<protein>
    <submittedName>
        <fullName evidence="2">LysM peptidoglycan-binding domain-containing protein</fullName>
    </submittedName>
</protein>
<dbReference type="PROSITE" id="PS51782">
    <property type="entry name" value="LYSM"/>
    <property type="match status" value="1"/>
</dbReference>
<gene>
    <name evidence="2" type="ORF">GQ588_06820</name>
</gene>
<dbReference type="Gene3D" id="3.10.350.10">
    <property type="entry name" value="LysM domain"/>
    <property type="match status" value="1"/>
</dbReference>
<proteinExistence type="predicted"/>
<dbReference type="SUPFAM" id="SSF54106">
    <property type="entry name" value="LysM domain"/>
    <property type="match status" value="1"/>
</dbReference>
<dbReference type="InterPro" id="IPR036779">
    <property type="entry name" value="LysM_dom_sf"/>
</dbReference>
<sequence>MKKYAIKSGDTFFLLASQNGCCWQDISKANPGVDPCALVIGQLINIPDRQASGYGASGSAGSAYANNPGNSFTGAQKRYDDVILEVEGVKIRVARIGEPTVPHEVHFILPRTEIRKVECPGNGVIETSIMLSNINIVNSPRIEGEKSALGVIYRQTQNSEKTNSEAPK</sequence>
<dbReference type="SMART" id="SM00257">
    <property type="entry name" value="LysM"/>
    <property type="match status" value="1"/>
</dbReference>
<dbReference type="EMBL" id="CP046996">
    <property type="protein sequence ID" value="QHA00365.1"/>
    <property type="molecule type" value="Genomic_DNA"/>
</dbReference>
<dbReference type="RefSeq" id="WP_019225818.1">
    <property type="nucleotide sequence ID" value="NZ_CP046996.1"/>
</dbReference>
<accession>A0A857DJ39</accession>
<dbReference type="InterPro" id="IPR018392">
    <property type="entry name" value="LysM"/>
</dbReference>
<name>A0A857DJ39_9FIRM</name>
<evidence type="ECO:0000313" key="3">
    <source>
        <dbReference type="Proteomes" id="UP000430508"/>
    </source>
</evidence>
<reference evidence="2 3" key="1">
    <citation type="submission" date="2019-12" db="EMBL/GenBank/DDBJ databases">
        <title>Sequence classification of anaerobic respiratory reductive dehalogenases: First we see many, then we see few.</title>
        <authorList>
            <person name="Molenda O."/>
            <person name="Puentes Jacome L.A."/>
            <person name="Cao X."/>
            <person name="Nesbo C.L."/>
            <person name="Tang S."/>
            <person name="Morson N."/>
            <person name="Patron J."/>
            <person name="Lomheim L."/>
            <person name="Wishart D.S."/>
            <person name="Edwards E.A."/>
        </authorList>
    </citation>
    <scope>NUCLEOTIDE SEQUENCE [LARGE SCALE GENOMIC DNA]</scope>
    <source>
        <strain evidence="2 3">12DCA</strain>
    </source>
</reference>
<dbReference type="CDD" id="cd00118">
    <property type="entry name" value="LysM"/>
    <property type="match status" value="1"/>
</dbReference>
<dbReference type="Pfam" id="PF01476">
    <property type="entry name" value="LysM"/>
    <property type="match status" value="1"/>
</dbReference>
<dbReference type="AlphaFoldDB" id="A0A857DJ39"/>
<evidence type="ECO:0000259" key="1">
    <source>
        <dbReference type="PROSITE" id="PS51782"/>
    </source>
</evidence>
<evidence type="ECO:0000313" key="2">
    <source>
        <dbReference type="EMBL" id="QHA00365.1"/>
    </source>
</evidence>
<dbReference type="Proteomes" id="UP000430508">
    <property type="component" value="Chromosome"/>
</dbReference>
<organism evidence="2 3">
    <name type="scientific">Dehalobacter restrictus</name>
    <dbReference type="NCBI Taxonomy" id="55583"/>
    <lineage>
        <taxon>Bacteria</taxon>
        <taxon>Bacillati</taxon>
        <taxon>Bacillota</taxon>
        <taxon>Clostridia</taxon>
        <taxon>Eubacteriales</taxon>
        <taxon>Desulfitobacteriaceae</taxon>
        <taxon>Dehalobacter</taxon>
    </lineage>
</organism>
<feature type="domain" description="LysM" evidence="1">
    <location>
        <begin position="2"/>
        <end position="46"/>
    </location>
</feature>